<dbReference type="Gene3D" id="2.130.10.10">
    <property type="entry name" value="YVTN repeat-like/Quinoprotein amine dehydrogenase"/>
    <property type="match status" value="1"/>
</dbReference>
<keyword evidence="1" id="KW-0853">WD repeat</keyword>
<organism evidence="2 3">
    <name type="scientific">Streptomyces graminofaciens</name>
    <dbReference type="NCBI Taxonomy" id="68212"/>
    <lineage>
        <taxon>Bacteria</taxon>
        <taxon>Bacillati</taxon>
        <taxon>Actinomycetota</taxon>
        <taxon>Actinomycetes</taxon>
        <taxon>Kitasatosporales</taxon>
        <taxon>Streptomycetaceae</taxon>
        <taxon>Streptomyces</taxon>
    </lineage>
</organism>
<reference evidence="2 3" key="2">
    <citation type="journal article" date="2023" name="ChemBioChem">
        <title>Acyltransferase Domain Exchange between Two Independent Type I Polyketide Synthases in the Same Producer Strain of Macrolide Antibiotics.</title>
        <authorList>
            <person name="Kudo F."/>
            <person name="Kishikawa K."/>
            <person name="Tsuboi K."/>
            <person name="Kido T."/>
            <person name="Usui T."/>
            <person name="Hashimoto J."/>
            <person name="Shin-Ya K."/>
            <person name="Miyanaga A."/>
            <person name="Eguchi T."/>
        </authorList>
    </citation>
    <scope>NUCLEOTIDE SEQUENCE [LARGE SCALE GENOMIC DNA]</scope>
    <source>
        <strain evidence="2 3">A-8890</strain>
    </source>
</reference>
<evidence type="ECO:0000313" key="3">
    <source>
        <dbReference type="Proteomes" id="UP001321542"/>
    </source>
</evidence>
<dbReference type="EMBL" id="AP018448">
    <property type="protein sequence ID" value="BBC29638.1"/>
    <property type="molecule type" value="Genomic_DNA"/>
</dbReference>
<accession>A0ABM7F1X9</accession>
<evidence type="ECO:0000313" key="2">
    <source>
        <dbReference type="EMBL" id="BBC29638.1"/>
    </source>
</evidence>
<sequence>MNVFPARLGDVPEGVHALALSPDGRTLAVGGDAGSLQLWDTTTRQPLGDLLTTPGDSIDTLAFSADNNTLYAGSVHVPLQRYGVASTHAVTQVCARAGNADLTRAQWRTYVPDAPYRRVCGH</sequence>
<dbReference type="InterPro" id="IPR011044">
    <property type="entry name" value="Quino_amine_DH_bsu"/>
</dbReference>
<dbReference type="SUPFAM" id="SSF50969">
    <property type="entry name" value="YVTN repeat-like/Quinoprotein amine dehydrogenase"/>
    <property type="match status" value="1"/>
</dbReference>
<dbReference type="InterPro" id="IPR001680">
    <property type="entry name" value="WD40_rpt"/>
</dbReference>
<dbReference type="Proteomes" id="UP001321542">
    <property type="component" value="Chromosome"/>
</dbReference>
<name>A0ABM7F1X9_9ACTN</name>
<reference evidence="2 3" key="1">
    <citation type="journal article" date="2010" name="ChemBioChem">
        <title>Cloning and characterization of the biosynthetic gene cluster of 16-membered macrolide antibiotic FD-891: involvement of a dual functional cytochrome P450 monooxygenase catalyzing epoxidation and hydroxylation.</title>
        <authorList>
            <person name="Kudo F."/>
            <person name="Motegi A."/>
            <person name="Mizoue K."/>
            <person name="Eguchi T."/>
        </authorList>
    </citation>
    <scope>NUCLEOTIDE SEQUENCE [LARGE SCALE GENOMIC DNA]</scope>
    <source>
        <strain evidence="2 3">A-8890</strain>
    </source>
</reference>
<feature type="repeat" description="WD" evidence="1">
    <location>
        <begin position="15"/>
        <end position="49"/>
    </location>
</feature>
<dbReference type="Pfam" id="PF00400">
    <property type="entry name" value="WD40"/>
    <property type="match status" value="1"/>
</dbReference>
<proteinExistence type="predicted"/>
<dbReference type="RefSeq" id="WP_434026206.1">
    <property type="nucleotide sequence ID" value="NZ_AP018448.1"/>
</dbReference>
<dbReference type="PROSITE" id="PS50082">
    <property type="entry name" value="WD_REPEATS_2"/>
    <property type="match status" value="1"/>
</dbReference>
<gene>
    <name evidence="2" type="ORF">SGFS_009320</name>
</gene>
<protein>
    <submittedName>
        <fullName evidence="2">Uncharacterized protein</fullName>
    </submittedName>
</protein>
<dbReference type="InterPro" id="IPR015943">
    <property type="entry name" value="WD40/YVTN_repeat-like_dom_sf"/>
</dbReference>
<keyword evidence="3" id="KW-1185">Reference proteome</keyword>
<evidence type="ECO:0000256" key="1">
    <source>
        <dbReference type="PROSITE-ProRule" id="PRU00221"/>
    </source>
</evidence>